<feature type="compositionally biased region" description="Basic and acidic residues" evidence="1">
    <location>
        <begin position="29"/>
        <end position="55"/>
    </location>
</feature>
<feature type="region of interest" description="Disordered" evidence="1">
    <location>
        <begin position="1"/>
        <end position="55"/>
    </location>
</feature>
<organism evidence="2 3">
    <name type="scientific">Bionectria ochroleuca</name>
    <name type="common">Gliocladium roseum</name>
    <dbReference type="NCBI Taxonomy" id="29856"/>
    <lineage>
        <taxon>Eukaryota</taxon>
        <taxon>Fungi</taxon>
        <taxon>Dikarya</taxon>
        <taxon>Ascomycota</taxon>
        <taxon>Pezizomycotina</taxon>
        <taxon>Sordariomycetes</taxon>
        <taxon>Hypocreomycetidae</taxon>
        <taxon>Hypocreales</taxon>
        <taxon>Bionectriaceae</taxon>
        <taxon>Clonostachys</taxon>
    </lineage>
</organism>
<proteinExistence type="predicted"/>
<evidence type="ECO:0008006" key="4">
    <source>
        <dbReference type="Google" id="ProtNLM"/>
    </source>
</evidence>
<protein>
    <recommendedName>
        <fullName evidence="4">Ricin B lectin domain-containing protein</fullName>
    </recommendedName>
</protein>
<gene>
    <name evidence="2" type="ORF">CLO192961_LOCUS466322</name>
</gene>
<evidence type="ECO:0000313" key="2">
    <source>
        <dbReference type="EMBL" id="VUC37253.1"/>
    </source>
</evidence>
<feature type="compositionally biased region" description="Polar residues" evidence="1">
    <location>
        <begin position="1"/>
        <end position="11"/>
    </location>
</feature>
<dbReference type="EMBL" id="CABFNS010000937">
    <property type="protein sequence ID" value="VUC37253.1"/>
    <property type="molecule type" value="Genomic_DNA"/>
</dbReference>
<comment type="caution">
    <text evidence="2">The sequence shown here is derived from an EMBL/GenBank/DDBJ whole genome shotgun (WGS) entry which is preliminary data.</text>
</comment>
<accession>A0ABY6V0J3</accession>
<sequence length="248" mass="28611">MQANSMSSSASGKPVFKNGNSSGRAADLQQKKEEAEAETEAARRKEQERIKEELKSTKEELIEVKKQKKELELDEDNNLDPGCHAKQFNIINVYGRTALDFRADNGSTTDNDTTCRTWNWDPKIGSQRMVIEKLVPGDKNSAWTIRSGSRYLELRDPSSGYNQPMCYSRRSGSEALNQQWLIGHESWCPGHYWLWNQGQKCYLKLVKGEMFEDRGTFGRVTGDDDKYARWDTRCQFVMFTTRPHELYD</sequence>
<evidence type="ECO:0000313" key="3">
    <source>
        <dbReference type="Proteomes" id="UP000766486"/>
    </source>
</evidence>
<keyword evidence="3" id="KW-1185">Reference proteome</keyword>
<evidence type="ECO:0000256" key="1">
    <source>
        <dbReference type="SAM" id="MobiDB-lite"/>
    </source>
</evidence>
<dbReference type="Proteomes" id="UP000766486">
    <property type="component" value="Unassembled WGS sequence"/>
</dbReference>
<reference evidence="2 3" key="1">
    <citation type="submission" date="2019-06" db="EMBL/GenBank/DDBJ databases">
        <authorList>
            <person name="Broberg M."/>
        </authorList>
    </citation>
    <scope>NUCLEOTIDE SEQUENCE [LARGE SCALE GENOMIC DNA]</scope>
</reference>
<name>A0ABY6V0J3_BIOOC</name>